<proteinExistence type="predicted"/>
<reference evidence="1" key="1">
    <citation type="submission" date="2023-10" db="EMBL/GenBank/DDBJ databases">
        <authorList>
            <person name="Hackl T."/>
        </authorList>
    </citation>
    <scope>NUCLEOTIDE SEQUENCE</scope>
</reference>
<gene>
    <name evidence="1" type="ORF">KHLLAP_LOCUS986</name>
</gene>
<evidence type="ECO:0000313" key="1">
    <source>
        <dbReference type="EMBL" id="CAJ2500518.1"/>
    </source>
</evidence>
<accession>A0AAI8V902</accession>
<dbReference type="SUPFAM" id="SSF48264">
    <property type="entry name" value="Cytochrome P450"/>
    <property type="match status" value="1"/>
</dbReference>
<dbReference type="GO" id="GO:0005506">
    <property type="term" value="F:iron ion binding"/>
    <property type="evidence" value="ECO:0007669"/>
    <property type="project" value="InterPro"/>
</dbReference>
<dbReference type="Proteomes" id="UP001295740">
    <property type="component" value="Unassembled WGS sequence"/>
</dbReference>
<dbReference type="GO" id="GO:0004497">
    <property type="term" value="F:monooxygenase activity"/>
    <property type="evidence" value="ECO:0007669"/>
    <property type="project" value="InterPro"/>
</dbReference>
<evidence type="ECO:0000313" key="2">
    <source>
        <dbReference type="Proteomes" id="UP001295740"/>
    </source>
</evidence>
<dbReference type="GO" id="GO:0016705">
    <property type="term" value="F:oxidoreductase activity, acting on paired donors, with incorporation or reduction of molecular oxygen"/>
    <property type="evidence" value="ECO:0007669"/>
    <property type="project" value="InterPro"/>
</dbReference>
<dbReference type="Gene3D" id="1.10.630.10">
    <property type="entry name" value="Cytochrome P450"/>
    <property type="match status" value="1"/>
</dbReference>
<dbReference type="GO" id="GO:0020037">
    <property type="term" value="F:heme binding"/>
    <property type="evidence" value="ECO:0007669"/>
    <property type="project" value="InterPro"/>
</dbReference>
<dbReference type="InterPro" id="IPR036396">
    <property type="entry name" value="Cyt_P450_sf"/>
</dbReference>
<keyword evidence="2" id="KW-1185">Reference proteome</keyword>
<organism evidence="1 2">
    <name type="scientific">Anthostomella pinea</name>
    <dbReference type="NCBI Taxonomy" id="933095"/>
    <lineage>
        <taxon>Eukaryota</taxon>
        <taxon>Fungi</taxon>
        <taxon>Dikarya</taxon>
        <taxon>Ascomycota</taxon>
        <taxon>Pezizomycotina</taxon>
        <taxon>Sordariomycetes</taxon>
        <taxon>Xylariomycetidae</taxon>
        <taxon>Xylariales</taxon>
        <taxon>Xylariaceae</taxon>
        <taxon>Anthostomella</taxon>
    </lineage>
</organism>
<comment type="caution">
    <text evidence="1">The sequence shown here is derived from an EMBL/GenBank/DDBJ whole genome shotgun (WGS) entry which is preliminary data.</text>
</comment>
<protein>
    <submittedName>
        <fullName evidence="1">Uu.00g033710.m01.CDS01</fullName>
    </submittedName>
</protein>
<name>A0AAI8V902_9PEZI</name>
<dbReference type="AlphaFoldDB" id="A0AAI8V902"/>
<sequence length="94" mass="10783">MRAKYLSIINAIDKDQHRRKRKFIGPALTERSMRTFGPIMAAQIGLFLKQQLYSASHTGTPVDMTERCQRIGVDVVGLLAFDAMSWRISTYMQF</sequence>
<dbReference type="EMBL" id="CAUWAG010000003">
    <property type="protein sequence ID" value="CAJ2500518.1"/>
    <property type="molecule type" value="Genomic_DNA"/>
</dbReference>